<name>A0ABS3Q781_9GAMM</name>
<protein>
    <submittedName>
        <fullName evidence="2">DUF58 domain-containing protein</fullName>
    </submittedName>
</protein>
<accession>A0ABS3Q781</accession>
<evidence type="ECO:0000313" key="3">
    <source>
        <dbReference type="Proteomes" id="UP000664835"/>
    </source>
</evidence>
<organism evidence="2 3">
    <name type="scientific">Thiomicrorhabdus marina</name>
    <dbReference type="NCBI Taxonomy" id="2818442"/>
    <lineage>
        <taxon>Bacteria</taxon>
        <taxon>Pseudomonadati</taxon>
        <taxon>Pseudomonadota</taxon>
        <taxon>Gammaproteobacteria</taxon>
        <taxon>Thiotrichales</taxon>
        <taxon>Piscirickettsiaceae</taxon>
        <taxon>Thiomicrorhabdus</taxon>
    </lineage>
</organism>
<evidence type="ECO:0000313" key="2">
    <source>
        <dbReference type="EMBL" id="MBO1928184.1"/>
    </source>
</evidence>
<evidence type="ECO:0000259" key="1">
    <source>
        <dbReference type="Pfam" id="PF01882"/>
    </source>
</evidence>
<proteinExistence type="predicted"/>
<feature type="domain" description="DUF58" evidence="1">
    <location>
        <begin position="56"/>
        <end position="275"/>
    </location>
</feature>
<dbReference type="Proteomes" id="UP000664835">
    <property type="component" value="Unassembled WGS sequence"/>
</dbReference>
<dbReference type="PANTHER" id="PTHR33608:SF12">
    <property type="entry name" value="DUF58 DOMAIN-CONTAINING PROTEIN"/>
    <property type="match status" value="1"/>
</dbReference>
<dbReference type="RefSeq" id="WP_208150799.1">
    <property type="nucleotide sequence ID" value="NZ_JAGETV010000029.1"/>
</dbReference>
<reference evidence="2 3" key="1">
    <citation type="submission" date="2021-03" db="EMBL/GenBank/DDBJ databases">
        <title>Thiomicrorhabdus sp.nov.,novel sulfur-oxidizing bacteria isolated from coastal sediment.</title>
        <authorList>
            <person name="Liu X."/>
        </authorList>
    </citation>
    <scope>NUCLEOTIDE SEQUENCE [LARGE SCALE GENOMIC DNA]</scope>
    <source>
        <strain evidence="2 3">6S2-11</strain>
    </source>
</reference>
<keyword evidence="3" id="KW-1185">Reference proteome</keyword>
<dbReference type="EMBL" id="JAGETV010000029">
    <property type="protein sequence ID" value="MBO1928184.1"/>
    <property type="molecule type" value="Genomic_DNA"/>
</dbReference>
<dbReference type="InterPro" id="IPR002881">
    <property type="entry name" value="DUF58"/>
</dbReference>
<sequence>MYAENFLPLSDEQSRALLAQLDQWQLQPHWGKHLSQQALNGAQSSRMQGSGSEFAESRPYAQGDEIRHLDWRLMARSGEAFSRRFEEPRQAQWRLLIDMRESMWFGTRRQFKISQALNLAALIAWQAQQNQVDLQLWVLAEHDCMRLPLANLRGHSLVLALFNQLNHPASYWQSEQGAESYSLAQGLSKLFTQANAGSRVFLLSDLHDLMNDRSFAKQLPVWQRRLDLQFLWLYDPAEVELPSASGLQLVGSLGKALRLDRLAARKAYQVWAQSHYQQIEQSLSQSGANYSAVSTQLGLLDLAKVYQQLFVHSIGVLDTEGVKAEVQNG</sequence>
<dbReference type="Pfam" id="PF01882">
    <property type="entry name" value="DUF58"/>
    <property type="match status" value="1"/>
</dbReference>
<gene>
    <name evidence="2" type="ORF">J3998_11415</name>
</gene>
<comment type="caution">
    <text evidence="2">The sequence shown here is derived from an EMBL/GenBank/DDBJ whole genome shotgun (WGS) entry which is preliminary data.</text>
</comment>
<dbReference type="PANTHER" id="PTHR33608">
    <property type="entry name" value="BLL2464 PROTEIN"/>
    <property type="match status" value="1"/>
</dbReference>